<organism evidence="4 5">
    <name type="scientific">Aureimonas glaciei</name>
    <dbReference type="NCBI Taxonomy" id="1776957"/>
    <lineage>
        <taxon>Bacteria</taxon>
        <taxon>Pseudomonadati</taxon>
        <taxon>Pseudomonadota</taxon>
        <taxon>Alphaproteobacteria</taxon>
        <taxon>Hyphomicrobiales</taxon>
        <taxon>Aurantimonadaceae</taxon>
        <taxon>Aureimonas</taxon>
    </lineage>
</organism>
<dbReference type="RefSeq" id="WP_188855294.1">
    <property type="nucleotide sequence ID" value="NZ_BMJJ01000020.1"/>
</dbReference>
<dbReference type="Gene3D" id="1.10.8.60">
    <property type="match status" value="1"/>
</dbReference>
<dbReference type="GO" id="GO:0004176">
    <property type="term" value="F:ATP-dependent peptidase activity"/>
    <property type="evidence" value="ECO:0007669"/>
    <property type="project" value="InterPro"/>
</dbReference>
<dbReference type="Gene3D" id="3.40.50.300">
    <property type="entry name" value="P-loop containing nucleotide triphosphate hydrolases"/>
    <property type="match status" value="1"/>
</dbReference>
<dbReference type="SMART" id="SM00382">
    <property type="entry name" value="AAA"/>
    <property type="match status" value="1"/>
</dbReference>
<dbReference type="Pfam" id="PF00004">
    <property type="entry name" value="AAA"/>
    <property type="match status" value="1"/>
</dbReference>
<keyword evidence="1" id="KW-0067">ATP-binding</keyword>
<keyword evidence="5" id="KW-1185">Reference proteome</keyword>
<accession>A0A916YFD4</accession>
<dbReference type="InterPro" id="IPR037219">
    <property type="entry name" value="Peptidase_M41-like"/>
</dbReference>
<evidence type="ECO:0000313" key="4">
    <source>
        <dbReference type="EMBL" id="GGD42361.1"/>
    </source>
</evidence>
<sequence>MAATKQNGKLSKRQLDAGSGASALAIHYAIGEHPVAESVATLLLVEKALQQSGMATGDLAAYFDRPGSVVVLRAEVSGFAASTLRLLEEGSILPGRTQTLDVGYVRPGGHVRFADDLDIRFRIVTMLCEPDGDDPEGESDSALRTRIANVTRAGYPLLVIAEKMAIPALLSLAADQVLDAGALDVDVIAGTATRITADDPAHIHAALTRASFDPARLSVDDLSVAIRSGVPIGRMIETLTHLAATAESGDGDGGAETRSGSQTASQGDRDWDRRSAGLSTMGKGRKEKGRSDKAQSDKRKCGAASASGSDVILPDASTDPYRLSVETLAGYGDAKGWALDLKADLDLWRTRSIAWDQLSSRLLLSGPPGTGKTTFARALCNSLHLPLHVSSVSTWLEAGYLGSVITRMSAAFEEARANAPSILFVDECDGIGKRQSQDRDFADYWNALVNKMLELMDGAARAEGVIIVGATNRPEAMDEALKRSGRWERQIAIPMPDREALTGILAHHLGPDLAAVVATVTAPTQTALPMPHRQDEVEAVLTRLARQAAGLSGADVERLVREARAKARRDGRNLTHPDLAARLAFGRPVRPRDLRYRMAIHEAGHALVRRALKVGTEVGLSIEAASGGYAESLLDVDVVQSESWVSALIAVFLAGRAAETLVFGDTTSGSGGSPTSDLANATRLALSMEIELGFGSSTPLLHRSMDGAELLLLRDDPLRDSVHARLETALALATRTIEADRACLLRLADALADAGSMNAAEIAAVFAEEATDPKQSVAPDQPEPPV</sequence>
<dbReference type="Proteomes" id="UP000613160">
    <property type="component" value="Unassembled WGS sequence"/>
</dbReference>
<evidence type="ECO:0000259" key="3">
    <source>
        <dbReference type="SMART" id="SM00382"/>
    </source>
</evidence>
<reference evidence="4" key="2">
    <citation type="submission" date="2020-09" db="EMBL/GenBank/DDBJ databases">
        <authorList>
            <person name="Sun Q."/>
            <person name="Zhou Y."/>
        </authorList>
    </citation>
    <scope>NUCLEOTIDE SEQUENCE</scope>
    <source>
        <strain evidence="4">CGMCC 1.15493</strain>
    </source>
</reference>
<gene>
    <name evidence="4" type="ORF">GCM10011335_51320</name>
</gene>
<feature type="compositionally biased region" description="Basic and acidic residues" evidence="2">
    <location>
        <begin position="289"/>
        <end position="300"/>
    </location>
</feature>
<proteinExistence type="inferred from homology"/>
<dbReference type="InterPro" id="IPR027417">
    <property type="entry name" value="P-loop_NTPase"/>
</dbReference>
<dbReference type="InterPro" id="IPR003960">
    <property type="entry name" value="ATPase_AAA_CS"/>
</dbReference>
<dbReference type="PROSITE" id="PS00674">
    <property type="entry name" value="AAA"/>
    <property type="match status" value="1"/>
</dbReference>
<dbReference type="EMBL" id="BMJJ01000020">
    <property type="protein sequence ID" value="GGD42361.1"/>
    <property type="molecule type" value="Genomic_DNA"/>
</dbReference>
<dbReference type="GO" id="GO:0016887">
    <property type="term" value="F:ATP hydrolysis activity"/>
    <property type="evidence" value="ECO:0007669"/>
    <property type="project" value="InterPro"/>
</dbReference>
<reference evidence="4" key="1">
    <citation type="journal article" date="2014" name="Int. J. Syst. Evol. Microbiol.">
        <title>Complete genome sequence of Corynebacterium casei LMG S-19264T (=DSM 44701T), isolated from a smear-ripened cheese.</title>
        <authorList>
            <consortium name="US DOE Joint Genome Institute (JGI-PGF)"/>
            <person name="Walter F."/>
            <person name="Albersmeier A."/>
            <person name="Kalinowski J."/>
            <person name="Ruckert C."/>
        </authorList>
    </citation>
    <scope>NUCLEOTIDE SEQUENCE</scope>
    <source>
        <strain evidence="4">CGMCC 1.15493</strain>
    </source>
</reference>
<feature type="region of interest" description="Disordered" evidence="2">
    <location>
        <begin position="246"/>
        <end position="311"/>
    </location>
</feature>
<dbReference type="GO" id="GO:0004222">
    <property type="term" value="F:metalloendopeptidase activity"/>
    <property type="evidence" value="ECO:0007669"/>
    <property type="project" value="InterPro"/>
</dbReference>
<dbReference type="SUPFAM" id="SSF140990">
    <property type="entry name" value="FtsH protease domain-like"/>
    <property type="match status" value="1"/>
</dbReference>
<evidence type="ECO:0000313" key="5">
    <source>
        <dbReference type="Proteomes" id="UP000613160"/>
    </source>
</evidence>
<feature type="domain" description="AAA+ ATPase" evidence="3">
    <location>
        <begin position="358"/>
        <end position="511"/>
    </location>
</feature>
<dbReference type="InterPro" id="IPR003593">
    <property type="entry name" value="AAA+_ATPase"/>
</dbReference>
<dbReference type="PANTHER" id="PTHR23076">
    <property type="entry name" value="METALLOPROTEASE M41 FTSH"/>
    <property type="match status" value="1"/>
</dbReference>
<dbReference type="GO" id="GO:0005524">
    <property type="term" value="F:ATP binding"/>
    <property type="evidence" value="ECO:0007669"/>
    <property type="project" value="UniProtKB-KW"/>
</dbReference>
<dbReference type="InterPro" id="IPR003959">
    <property type="entry name" value="ATPase_AAA_core"/>
</dbReference>
<dbReference type="Pfam" id="PF01434">
    <property type="entry name" value="Peptidase_M41"/>
    <property type="match status" value="1"/>
</dbReference>
<dbReference type="GO" id="GO:0030163">
    <property type="term" value="P:protein catabolic process"/>
    <property type="evidence" value="ECO:0007669"/>
    <property type="project" value="TreeGrafter"/>
</dbReference>
<evidence type="ECO:0000256" key="1">
    <source>
        <dbReference type="RuleBase" id="RU003651"/>
    </source>
</evidence>
<dbReference type="PANTHER" id="PTHR23076:SF97">
    <property type="entry name" value="ATP-DEPENDENT ZINC METALLOPROTEASE YME1L1"/>
    <property type="match status" value="1"/>
</dbReference>
<keyword evidence="1" id="KW-0547">Nucleotide-binding</keyword>
<dbReference type="GO" id="GO:0005886">
    <property type="term" value="C:plasma membrane"/>
    <property type="evidence" value="ECO:0007669"/>
    <property type="project" value="TreeGrafter"/>
</dbReference>
<protein>
    <recommendedName>
        <fullName evidence="3">AAA+ ATPase domain-containing protein</fullName>
    </recommendedName>
</protein>
<evidence type="ECO:0000256" key="2">
    <source>
        <dbReference type="SAM" id="MobiDB-lite"/>
    </source>
</evidence>
<name>A0A916YFD4_9HYPH</name>
<dbReference type="AlphaFoldDB" id="A0A916YFD4"/>
<comment type="caution">
    <text evidence="4">The sequence shown here is derived from an EMBL/GenBank/DDBJ whole genome shotgun (WGS) entry which is preliminary data.</text>
</comment>
<comment type="similarity">
    <text evidence="1">Belongs to the AAA ATPase family.</text>
</comment>
<dbReference type="InterPro" id="IPR000642">
    <property type="entry name" value="Peptidase_M41"/>
</dbReference>
<dbReference type="CDD" id="cd19481">
    <property type="entry name" value="RecA-like_protease"/>
    <property type="match status" value="1"/>
</dbReference>
<dbReference type="GO" id="GO:0006508">
    <property type="term" value="P:proteolysis"/>
    <property type="evidence" value="ECO:0007669"/>
    <property type="project" value="InterPro"/>
</dbReference>
<dbReference type="SUPFAM" id="SSF52540">
    <property type="entry name" value="P-loop containing nucleoside triphosphate hydrolases"/>
    <property type="match status" value="1"/>
</dbReference>
<dbReference type="Gene3D" id="1.20.58.760">
    <property type="entry name" value="Peptidase M41"/>
    <property type="match status" value="1"/>
</dbReference>